<reference evidence="1" key="2">
    <citation type="journal article" date="2023" name="IMA Fungus">
        <title>Comparative genomic study of the Penicillium genus elucidates a diverse pangenome and 15 lateral gene transfer events.</title>
        <authorList>
            <person name="Petersen C."/>
            <person name="Sorensen T."/>
            <person name="Nielsen M.R."/>
            <person name="Sondergaard T.E."/>
            <person name="Sorensen J.L."/>
            <person name="Fitzpatrick D.A."/>
            <person name="Frisvad J.C."/>
            <person name="Nielsen K.L."/>
        </authorList>
    </citation>
    <scope>NUCLEOTIDE SEQUENCE</scope>
    <source>
        <strain evidence="1">IBT 30761</strain>
    </source>
</reference>
<sequence>MAGPPNSNLRAFNHAVQTLAKQPSQFLPHLTIPTFTHLPEDLGPHLVGANASIPKTSSEKATPPRIPTIRALVLDKDNTLCPPKTTTFPPQILSKLASLRQSPTSPFKNINSILIVSNRAGSHPKYEDEVSSLESQLSHLSIPVFRLPAGTEKKPFCGDEVVQWFREREVVNSADEIAVVGDRLGTDVIMAQLMGSWSVWCKEGVFEPGEAGKPERNILEKMEVWIEAFLRGRGYTAPKPKGWDS</sequence>
<dbReference type="RefSeq" id="XP_056472234.1">
    <property type="nucleotide sequence ID" value="XM_056621428.1"/>
</dbReference>
<dbReference type="GO" id="GO:0008962">
    <property type="term" value="F:phosphatidylglycerophosphatase activity"/>
    <property type="evidence" value="ECO:0007669"/>
    <property type="project" value="InterPro"/>
</dbReference>
<dbReference type="Proteomes" id="UP001149074">
    <property type="component" value="Unassembled WGS sequence"/>
</dbReference>
<accession>A0A9W9K251</accession>
<proteinExistence type="predicted"/>
<dbReference type="InterPro" id="IPR036412">
    <property type="entry name" value="HAD-like_sf"/>
</dbReference>
<dbReference type="SUPFAM" id="SSF56784">
    <property type="entry name" value="HAD-like"/>
    <property type="match status" value="1"/>
</dbReference>
<protein>
    <submittedName>
        <fullName evidence="1">HAD-superfamily phosphatase subfamily IIIA</fullName>
    </submittedName>
</protein>
<dbReference type="Gene3D" id="3.40.50.1000">
    <property type="entry name" value="HAD superfamily/HAD-like"/>
    <property type="match status" value="1"/>
</dbReference>
<dbReference type="GeneID" id="81360407"/>
<organism evidence="1 2">
    <name type="scientific">Penicillium argentinense</name>
    <dbReference type="NCBI Taxonomy" id="1131581"/>
    <lineage>
        <taxon>Eukaryota</taxon>
        <taxon>Fungi</taxon>
        <taxon>Dikarya</taxon>
        <taxon>Ascomycota</taxon>
        <taxon>Pezizomycotina</taxon>
        <taxon>Eurotiomycetes</taxon>
        <taxon>Eurotiomycetidae</taxon>
        <taxon>Eurotiales</taxon>
        <taxon>Aspergillaceae</taxon>
        <taxon>Penicillium</taxon>
    </lineage>
</organism>
<gene>
    <name evidence="1" type="ORF">N7532_008937</name>
</gene>
<name>A0A9W9K251_9EURO</name>
<dbReference type="EMBL" id="JAPQKI010000009">
    <property type="protein sequence ID" value="KAJ5090253.1"/>
    <property type="molecule type" value="Genomic_DNA"/>
</dbReference>
<reference evidence="1" key="1">
    <citation type="submission" date="2022-11" db="EMBL/GenBank/DDBJ databases">
        <authorList>
            <person name="Petersen C."/>
        </authorList>
    </citation>
    <scope>NUCLEOTIDE SEQUENCE</scope>
    <source>
        <strain evidence="1">IBT 30761</strain>
    </source>
</reference>
<dbReference type="Pfam" id="PF09419">
    <property type="entry name" value="PGP_phosphatase"/>
    <property type="match status" value="1"/>
</dbReference>
<dbReference type="AlphaFoldDB" id="A0A9W9K251"/>
<dbReference type="OrthoDB" id="198652at2759"/>
<evidence type="ECO:0000313" key="1">
    <source>
        <dbReference type="EMBL" id="KAJ5090253.1"/>
    </source>
</evidence>
<evidence type="ECO:0000313" key="2">
    <source>
        <dbReference type="Proteomes" id="UP001149074"/>
    </source>
</evidence>
<dbReference type="InterPro" id="IPR023214">
    <property type="entry name" value="HAD_sf"/>
</dbReference>
<dbReference type="InterPro" id="IPR027706">
    <property type="entry name" value="PGP_Pase"/>
</dbReference>
<comment type="caution">
    <text evidence="1">The sequence shown here is derived from an EMBL/GenBank/DDBJ whole genome shotgun (WGS) entry which is preliminary data.</text>
</comment>
<keyword evidence="2" id="KW-1185">Reference proteome</keyword>